<evidence type="ECO:0000313" key="1">
    <source>
        <dbReference type="EMBL" id="GLQ56628.1"/>
    </source>
</evidence>
<proteinExistence type="predicted"/>
<comment type="caution">
    <text evidence="1">The sequence shown here is derived from an EMBL/GenBank/DDBJ whole genome shotgun (WGS) entry which is preliminary data.</text>
</comment>
<gene>
    <name evidence="1" type="ORF">GCM10010862_38870</name>
</gene>
<sequence length="125" mass="14669">MVSSRIAKVFLELAREPGHPFGDSKYAYHIYLPLTDDGRIDADSWMQNPARCRVRRFRPGEEAMNGRLRRGPGSRWFFDYDDRTDFDDEAGFRYDSERFVPGEYVSIREDDGSLHTFQVIDVRPQ</sequence>
<name>A0ABQ5W9S5_9HYPH</name>
<dbReference type="Proteomes" id="UP001156691">
    <property type="component" value="Unassembled WGS sequence"/>
</dbReference>
<protein>
    <submittedName>
        <fullName evidence="1">Uncharacterized protein</fullName>
    </submittedName>
</protein>
<dbReference type="EMBL" id="BSNS01000020">
    <property type="protein sequence ID" value="GLQ56628.1"/>
    <property type="molecule type" value="Genomic_DNA"/>
</dbReference>
<keyword evidence="2" id="KW-1185">Reference proteome</keyword>
<reference evidence="2" key="1">
    <citation type="journal article" date="2019" name="Int. J. Syst. Evol. Microbiol.">
        <title>The Global Catalogue of Microorganisms (GCM) 10K type strain sequencing project: providing services to taxonomists for standard genome sequencing and annotation.</title>
        <authorList>
            <consortium name="The Broad Institute Genomics Platform"/>
            <consortium name="The Broad Institute Genome Sequencing Center for Infectious Disease"/>
            <person name="Wu L."/>
            <person name="Ma J."/>
        </authorList>
    </citation>
    <scope>NUCLEOTIDE SEQUENCE [LARGE SCALE GENOMIC DNA]</scope>
    <source>
        <strain evidence="2">NBRC 112416</strain>
    </source>
</reference>
<accession>A0ABQ5W9S5</accession>
<evidence type="ECO:0000313" key="2">
    <source>
        <dbReference type="Proteomes" id="UP001156691"/>
    </source>
</evidence>
<organism evidence="1 2">
    <name type="scientific">Devosia nitrariae</name>
    <dbReference type="NCBI Taxonomy" id="2071872"/>
    <lineage>
        <taxon>Bacteria</taxon>
        <taxon>Pseudomonadati</taxon>
        <taxon>Pseudomonadota</taxon>
        <taxon>Alphaproteobacteria</taxon>
        <taxon>Hyphomicrobiales</taxon>
        <taxon>Devosiaceae</taxon>
        <taxon>Devosia</taxon>
    </lineage>
</organism>